<dbReference type="SMART" id="SM00856">
    <property type="entry name" value="PMEI"/>
    <property type="match status" value="1"/>
</dbReference>
<evidence type="ECO:0000256" key="4">
    <source>
        <dbReference type="ARBA" id="ARBA00022729"/>
    </source>
</evidence>
<feature type="domain" description="Pectinesterase inhibitor" evidence="8">
    <location>
        <begin position="69"/>
        <end position="222"/>
    </location>
</feature>
<dbReference type="Pfam" id="PF04043">
    <property type="entry name" value="PMEI"/>
    <property type="match status" value="1"/>
</dbReference>
<evidence type="ECO:0000256" key="2">
    <source>
        <dbReference type="ARBA" id="ARBA00007786"/>
    </source>
</evidence>
<dbReference type="InterPro" id="IPR051955">
    <property type="entry name" value="PME_Inhibitor"/>
</dbReference>
<dbReference type="InterPro" id="IPR006501">
    <property type="entry name" value="Pectinesterase_inhib_dom"/>
</dbReference>
<dbReference type="NCBIfam" id="TIGR01614">
    <property type="entry name" value="PME_inhib"/>
    <property type="match status" value="1"/>
</dbReference>
<dbReference type="PANTHER" id="PTHR31080:SF303">
    <property type="entry name" value="PECTINESTERASE 1-LIKE"/>
    <property type="match status" value="1"/>
</dbReference>
<evidence type="ECO:0000256" key="1">
    <source>
        <dbReference type="ARBA" id="ARBA00006027"/>
    </source>
</evidence>
<evidence type="ECO:0000259" key="8">
    <source>
        <dbReference type="SMART" id="SM00856"/>
    </source>
</evidence>
<comment type="similarity">
    <text evidence="2">In the C-terminal section; belongs to the pectinesterase family.</text>
</comment>
<accession>A0A2I4F4J2</accession>
<dbReference type="FunCoup" id="A0A2I4F4J2">
    <property type="interactions" value="487"/>
</dbReference>
<dbReference type="Gene3D" id="1.20.140.40">
    <property type="entry name" value="Invertase/pectin methylesterase inhibitor family protein"/>
    <property type="match status" value="1"/>
</dbReference>
<dbReference type="GO" id="GO:0030599">
    <property type="term" value="F:pectinesterase activity"/>
    <property type="evidence" value="ECO:0007669"/>
    <property type="project" value="UniProtKB-EC"/>
</dbReference>
<dbReference type="AlphaFoldDB" id="A0A2I4F4J2"/>
<dbReference type="EC" id="3.1.1.11" evidence="3"/>
<comment type="similarity">
    <text evidence="1">In the N-terminal section; belongs to the PMEI family.</text>
</comment>
<sequence length="238" mass="26171">MDSVNIFKGYGKVNDLEDQSSQHRNTTTPSRKPLIFTFSILAILLLTLTIGVWLGALIHHTETEPPEFPPLSSIRVVCEVTRYPESCFSSISSLNLNPNPPSPEPADPEAIFKLSLRVSIAELSNFKPTISNSNEAALRDCRSQIEEAMGQLNDSLVAMDVGPGEKVLTEAKIGDLKTWISAAMTDQETCLDGLEEMESTALQAVKTKMQKAREYTSNSLAILANIHTLLGQFHMSLH</sequence>
<keyword evidence="9" id="KW-1185">Reference proteome</keyword>
<organism evidence="9 10">
    <name type="scientific">Juglans regia</name>
    <name type="common">English walnut</name>
    <dbReference type="NCBI Taxonomy" id="51240"/>
    <lineage>
        <taxon>Eukaryota</taxon>
        <taxon>Viridiplantae</taxon>
        <taxon>Streptophyta</taxon>
        <taxon>Embryophyta</taxon>
        <taxon>Tracheophyta</taxon>
        <taxon>Spermatophyta</taxon>
        <taxon>Magnoliopsida</taxon>
        <taxon>eudicotyledons</taxon>
        <taxon>Gunneridae</taxon>
        <taxon>Pentapetalae</taxon>
        <taxon>rosids</taxon>
        <taxon>fabids</taxon>
        <taxon>Fagales</taxon>
        <taxon>Juglandaceae</taxon>
        <taxon>Juglans</taxon>
    </lineage>
</organism>
<dbReference type="FunFam" id="1.20.140.40:FF:000010">
    <property type="entry name" value="Pectinesterase"/>
    <property type="match status" value="1"/>
</dbReference>
<protein>
    <recommendedName>
        <fullName evidence="3">pectinesterase</fullName>
        <ecNumber evidence="3">3.1.1.11</ecNumber>
    </recommendedName>
</protein>
<keyword evidence="6" id="KW-0325">Glycoprotein</keyword>
<proteinExistence type="inferred from homology"/>
<dbReference type="Proteomes" id="UP000235220">
    <property type="component" value="Chromosome 2"/>
</dbReference>
<dbReference type="GO" id="GO:0004857">
    <property type="term" value="F:enzyme inhibitor activity"/>
    <property type="evidence" value="ECO:0007669"/>
    <property type="project" value="InterPro"/>
</dbReference>
<dbReference type="RefSeq" id="XP_018826571.2">
    <property type="nucleotide sequence ID" value="XM_018971026.2"/>
</dbReference>
<dbReference type="KEGG" id="jre:108995452"/>
<evidence type="ECO:0000256" key="3">
    <source>
        <dbReference type="ARBA" id="ARBA00013229"/>
    </source>
</evidence>
<dbReference type="CDD" id="cd15798">
    <property type="entry name" value="PMEI-like_3"/>
    <property type="match status" value="1"/>
</dbReference>
<evidence type="ECO:0000313" key="10">
    <source>
        <dbReference type="RefSeq" id="XP_018826571.2"/>
    </source>
</evidence>
<dbReference type="OrthoDB" id="1670832at2759"/>
<keyword evidence="4" id="KW-0732">Signal</keyword>
<dbReference type="PANTHER" id="PTHR31080">
    <property type="entry name" value="PECTINESTERASE INHIBITOR-LIKE"/>
    <property type="match status" value="1"/>
</dbReference>
<comment type="similarity">
    <text evidence="7">Belongs to the PMEI family.</text>
</comment>
<reference evidence="10" key="1">
    <citation type="submission" date="2025-08" db="UniProtKB">
        <authorList>
            <consortium name="RefSeq"/>
        </authorList>
    </citation>
    <scope>IDENTIFICATION</scope>
    <source>
        <tissue evidence="10">Leaves</tissue>
    </source>
</reference>
<gene>
    <name evidence="10" type="primary">LOC108995452</name>
</gene>
<dbReference type="STRING" id="51240.A0A2I4F4J2"/>
<keyword evidence="5" id="KW-1015">Disulfide bond</keyword>
<evidence type="ECO:0000256" key="6">
    <source>
        <dbReference type="ARBA" id="ARBA00023180"/>
    </source>
</evidence>
<evidence type="ECO:0000256" key="5">
    <source>
        <dbReference type="ARBA" id="ARBA00023157"/>
    </source>
</evidence>
<dbReference type="SUPFAM" id="SSF101148">
    <property type="entry name" value="Plant invertase/pectin methylesterase inhibitor"/>
    <property type="match status" value="1"/>
</dbReference>
<dbReference type="InterPro" id="IPR035513">
    <property type="entry name" value="Invertase/methylesterase_inhib"/>
</dbReference>
<dbReference type="Gramene" id="Jr02_05490_p1">
    <property type="protein sequence ID" value="cds.Jr02_05490_p1"/>
    <property type="gene ID" value="Jr02_05490"/>
</dbReference>
<evidence type="ECO:0000313" key="9">
    <source>
        <dbReference type="Proteomes" id="UP000235220"/>
    </source>
</evidence>
<dbReference type="GeneID" id="108995452"/>
<evidence type="ECO:0000256" key="7">
    <source>
        <dbReference type="ARBA" id="ARBA00038471"/>
    </source>
</evidence>
<name>A0A2I4F4J2_JUGRE</name>